<evidence type="ECO:0000313" key="2">
    <source>
        <dbReference type="EMBL" id="PKC68469.1"/>
    </source>
</evidence>
<evidence type="ECO:0000313" key="3">
    <source>
        <dbReference type="Proteomes" id="UP000232688"/>
    </source>
</evidence>
<feature type="compositionally biased region" description="Low complexity" evidence="1">
    <location>
        <begin position="1"/>
        <end position="14"/>
    </location>
</feature>
<dbReference type="VEuPathDB" id="FungiDB:RhiirFUN_010946"/>
<dbReference type="VEuPathDB" id="FungiDB:FUN_015204"/>
<gene>
    <name evidence="2" type="ORF">RhiirA1_457189</name>
</gene>
<name>A0A2N0RYU4_9GLOM</name>
<protein>
    <submittedName>
        <fullName evidence="2">Uncharacterized protein</fullName>
    </submittedName>
</protein>
<reference evidence="2 3" key="1">
    <citation type="submission" date="2017-10" db="EMBL/GenBank/DDBJ databases">
        <title>Extensive intraspecific genome diversity in a model arbuscular mycorrhizal fungus.</title>
        <authorList>
            <person name="Chen E.C.H."/>
            <person name="Morin E."/>
            <person name="Baudet D."/>
            <person name="Noel J."/>
            <person name="Ndikumana S."/>
            <person name="Charron P."/>
            <person name="St-Onge C."/>
            <person name="Giorgi J."/>
            <person name="Grigoriev I.V."/>
            <person name="Roux C."/>
            <person name="Martin F.M."/>
            <person name="Corradi N."/>
        </authorList>
    </citation>
    <scope>NUCLEOTIDE SEQUENCE [LARGE SCALE GENOMIC DNA]</scope>
    <source>
        <strain evidence="2 3">A1</strain>
    </source>
</reference>
<feature type="region of interest" description="Disordered" evidence="1">
    <location>
        <begin position="1"/>
        <end position="29"/>
    </location>
</feature>
<dbReference type="VEuPathDB" id="FungiDB:RhiirA1_457189"/>
<dbReference type="VEuPathDB" id="FungiDB:FUN_015203"/>
<comment type="caution">
    <text evidence="2">The sequence shown here is derived from an EMBL/GenBank/DDBJ whole genome shotgun (WGS) entry which is preliminary data.</text>
</comment>
<dbReference type="Proteomes" id="UP000232688">
    <property type="component" value="Unassembled WGS sequence"/>
</dbReference>
<organism evidence="2 3">
    <name type="scientific">Rhizophagus irregularis</name>
    <dbReference type="NCBI Taxonomy" id="588596"/>
    <lineage>
        <taxon>Eukaryota</taxon>
        <taxon>Fungi</taxon>
        <taxon>Fungi incertae sedis</taxon>
        <taxon>Mucoromycota</taxon>
        <taxon>Glomeromycotina</taxon>
        <taxon>Glomeromycetes</taxon>
        <taxon>Glomerales</taxon>
        <taxon>Glomeraceae</taxon>
        <taxon>Rhizophagus</taxon>
    </lineage>
</organism>
<dbReference type="AlphaFoldDB" id="A0A2N0RYU4"/>
<sequence length="251" mass="28217">MSQNNLQNNPFNLQSTAERPSSNINNYDSSDNISSTFYTNHYSDQQPIYNENITSTLPPVSSPCVPGPQRTIENTTYMNSINPSQSEILSFDIPGYKIIIIPTFSQQDNTLTIGNNLSQNNHKLTFTESNNLQQSTAAVIQPEQEHPSNTIYNTFRADFSQPSTSNENIALTSQSYAPQHGHPPQLIENISFPFNLFNMTTISPSQSEIFSFDIPGFKIIAIPISSQQQDNNYLNYSSSDAQFCQFTQFQQ</sequence>
<proteinExistence type="predicted"/>
<evidence type="ECO:0000256" key="1">
    <source>
        <dbReference type="SAM" id="MobiDB-lite"/>
    </source>
</evidence>
<reference evidence="2 3" key="2">
    <citation type="submission" date="2017-10" db="EMBL/GenBank/DDBJ databases">
        <title>Genome analyses suggest a sexual origin of heterokaryosis in a supposedly ancient asexual fungus.</title>
        <authorList>
            <person name="Corradi N."/>
            <person name="Sedzielewska K."/>
            <person name="Noel J."/>
            <person name="Charron P."/>
            <person name="Farinelli L."/>
            <person name="Marton T."/>
            <person name="Kruger M."/>
            <person name="Pelin A."/>
            <person name="Brachmann A."/>
            <person name="Corradi N."/>
        </authorList>
    </citation>
    <scope>NUCLEOTIDE SEQUENCE [LARGE SCALE GENOMIC DNA]</scope>
    <source>
        <strain evidence="2 3">A1</strain>
    </source>
</reference>
<accession>A0A2N0RYU4</accession>
<dbReference type="EMBL" id="LLXH01000330">
    <property type="protein sequence ID" value="PKC68469.1"/>
    <property type="molecule type" value="Genomic_DNA"/>
</dbReference>